<dbReference type="InterPro" id="IPR001387">
    <property type="entry name" value="Cro/C1-type_HTH"/>
</dbReference>
<dbReference type="OrthoDB" id="8438314at2"/>
<dbReference type="GO" id="GO:0003677">
    <property type="term" value="F:DNA binding"/>
    <property type="evidence" value="ECO:0007669"/>
    <property type="project" value="InterPro"/>
</dbReference>
<dbReference type="SUPFAM" id="SSF47413">
    <property type="entry name" value="lambda repressor-like DNA-binding domains"/>
    <property type="match status" value="1"/>
</dbReference>
<evidence type="ECO:0000313" key="3">
    <source>
        <dbReference type="Proteomes" id="UP000199361"/>
    </source>
</evidence>
<reference evidence="2 3" key="1">
    <citation type="submission" date="2016-10" db="EMBL/GenBank/DDBJ databases">
        <authorList>
            <person name="de Groot N.N."/>
        </authorList>
    </citation>
    <scope>NUCLEOTIDE SEQUENCE [LARGE SCALE GENOMIC DNA]</scope>
    <source>
        <strain evidence="2 3">CGMCC 4.5598</strain>
    </source>
</reference>
<dbReference type="AlphaFoldDB" id="A0A1I0HEG0"/>
<dbReference type="Gene3D" id="1.10.260.40">
    <property type="entry name" value="lambda repressor-like DNA-binding domains"/>
    <property type="match status" value="1"/>
</dbReference>
<evidence type="ECO:0000259" key="1">
    <source>
        <dbReference type="PROSITE" id="PS50943"/>
    </source>
</evidence>
<keyword evidence="3" id="KW-1185">Reference proteome</keyword>
<protein>
    <recommendedName>
        <fullName evidence="1">HTH cro/C1-type domain-containing protein</fullName>
    </recommendedName>
</protein>
<evidence type="ECO:0000313" key="2">
    <source>
        <dbReference type="EMBL" id="SET82084.1"/>
    </source>
</evidence>
<dbReference type="STRING" id="568860.SAMN05421811_104262"/>
<organism evidence="2 3">
    <name type="scientific">Nonomuraea wenchangensis</name>
    <dbReference type="NCBI Taxonomy" id="568860"/>
    <lineage>
        <taxon>Bacteria</taxon>
        <taxon>Bacillati</taxon>
        <taxon>Actinomycetota</taxon>
        <taxon>Actinomycetes</taxon>
        <taxon>Streptosporangiales</taxon>
        <taxon>Streptosporangiaceae</taxon>
        <taxon>Nonomuraea</taxon>
    </lineage>
</organism>
<dbReference type="CDD" id="cd00093">
    <property type="entry name" value="HTH_XRE"/>
    <property type="match status" value="1"/>
</dbReference>
<gene>
    <name evidence="2" type="ORF">SAMN05421811_104262</name>
</gene>
<dbReference type="SMART" id="SM00530">
    <property type="entry name" value="HTH_XRE"/>
    <property type="match status" value="1"/>
</dbReference>
<name>A0A1I0HEG0_9ACTN</name>
<dbReference type="PROSITE" id="PS50943">
    <property type="entry name" value="HTH_CROC1"/>
    <property type="match status" value="1"/>
</dbReference>
<sequence>MANERLRAALLQKGVSVADLAEAIEVDPKTVERWITKGREPYRKHRFATASYLGVDETYLWPQALSREQVVAASESEVLAVYPHRWAVPRDAWGRLFSGASEEIGVLVYSGLFLADDAAMVRQLGDKARAGVRVRILLGDPDCAEVAQRGADEGVGDGLAAQIRTALVLYRPLFRLSNFELRLHRTILYNSIYRADGDFLINMHVYGNRAANAPVLHLRRVAGGEMATTYGESFEKVWDGAVPVES</sequence>
<feature type="domain" description="HTH cro/C1-type" evidence="1">
    <location>
        <begin position="6"/>
        <end position="60"/>
    </location>
</feature>
<dbReference type="InterPro" id="IPR010982">
    <property type="entry name" value="Lambda_DNA-bd_dom_sf"/>
</dbReference>
<proteinExistence type="predicted"/>
<dbReference type="Proteomes" id="UP000199361">
    <property type="component" value="Unassembled WGS sequence"/>
</dbReference>
<dbReference type="RefSeq" id="WP_091081241.1">
    <property type="nucleotide sequence ID" value="NZ_FOHX01000004.1"/>
</dbReference>
<accession>A0A1I0HEG0</accession>
<dbReference type="EMBL" id="FOHX01000004">
    <property type="protein sequence ID" value="SET82084.1"/>
    <property type="molecule type" value="Genomic_DNA"/>
</dbReference>